<keyword evidence="4 7" id="KW-1133">Transmembrane helix</keyword>
<dbReference type="WBParaSite" id="PSU_v2.g15832.t1">
    <property type="protein sequence ID" value="PSU_v2.g15832.t1"/>
    <property type="gene ID" value="PSU_v2.g15832"/>
</dbReference>
<dbReference type="Proteomes" id="UP000887577">
    <property type="component" value="Unplaced"/>
</dbReference>
<reference evidence="9" key="1">
    <citation type="submission" date="2022-11" db="UniProtKB">
        <authorList>
            <consortium name="WormBaseParasite"/>
        </authorList>
    </citation>
    <scope>IDENTIFICATION</scope>
</reference>
<evidence type="ECO:0000256" key="1">
    <source>
        <dbReference type="ARBA" id="ARBA00004370"/>
    </source>
</evidence>
<evidence type="ECO:0000256" key="5">
    <source>
        <dbReference type="ARBA" id="ARBA00023136"/>
    </source>
</evidence>
<keyword evidence="3 7" id="KW-0812">Transmembrane</keyword>
<dbReference type="GO" id="GO:0016020">
    <property type="term" value="C:membrane"/>
    <property type="evidence" value="ECO:0007669"/>
    <property type="project" value="UniProtKB-SubCell"/>
</dbReference>
<feature type="transmembrane region" description="Helical" evidence="7">
    <location>
        <begin position="338"/>
        <end position="364"/>
    </location>
</feature>
<dbReference type="Pfam" id="PF01130">
    <property type="entry name" value="CD36"/>
    <property type="match status" value="1"/>
</dbReference>
<evidence type="ECO:0000256" key="3">
    <source>
        <dbReference type="ARBA" id="ARBA00022692"/>
    </source>
</evidence>
<organism evidence="8 9">
    <name type="scientific">Panagrolaimus superbus</name>
    <dbReference type="NCBI Taxonomy" id="310955"/>
    <lineage>
        <taxon>Eukaryota</taxon>
        <taxon>Metazoa</taxon>
        <taxon>Ecdysozoa</taxon>
        <taxon>Nematoda</taxon>
        <taxon>Chromadorea</taxon>
        <taxon>Rhabditida</taxon>
        <taxon>Tylenchina</taxon>
        <taxon>Panagrolaimomorpha</taxon>
        <taxon>Panagrolaimoidea</taxon>
        <taxon>Panagrolaimidae</taxon>
        <taxon>Panagrolaimus</taxon>
    </lineage>
</organism>
<keyword evidence="6" id="KW-0325">Glycoprotein</keyword>
<evidence type="ECO:0000313" key="9">
    <source>
        <dbReference type="WBParaSite" id="PSU_v2.g15832.t1"/>
    </source>
</evidence>
<dbReference type="PANTHER" id="PTHR11923:SF106">
    <property type="entry name" value="SCAVENGER RECEPTOR (CD36 FAMILY) RELATED"/>
    <property type="match status" value="1"/>
</dbReference>
<evidence type="ECO:0000256" key="6">
    <source>
        <dbReference type="ARBA" id="ARBA00023180"/>
    </source>
</evidence>
<evidence type="ECO:0000256" key="7">
    <source>
        <dbReference type="SAM" id="Phobius"/>
    </source>
</evidence>
<evidence type="ECO:0000313" key="8">
    <source>
        <dbReference type="Proteomes" id="UP000887577"/>
    </source>
</evidence>
<dbReference type="GO" id="GO:0005044">
    <property type="term" value="F:scavenger receptor activity"/>
    <property type="evidence" value="ECO:0007669"/>
    <property type="project" value="TreeGrafter"/>
</dbReference>
<name>A0A914Y8Q5_9BILA</name>
<dbReference type="AlphaFoldDB" id="A0A914Y8Q5"/>
<sequence>MLQASNLTKIQKLLTNVGTLLLGAYPYRQIKVKEALFLGYTDPLIELINSPLIKIFEEVTGQSIFGFQTPDIQVLGFFPNYNHTGDESYVVNSGKSDYKKVAYIEEWANSSSLGWWLSDDANNVIGASDGSYWGGFLEKDKKLKNFQSFLCRHMEMEYIREEEIDGISGYLYKFSNEVFNTSVSGNEGYIIKDPLNKIYFPKWAHSHPLDSDGHYTFPAGMIEQKCFPGQKKRLPFLALLSSPHFYQANPEVIDSLLGLSPSENLHNMGEFIIQPKVGSTLKASLRLQFNIAVFNDPHFLTLQNLRSTIVPAFWLDVQINLKDYALNYIKMNTTTIPLIFLIVGISFVVLSLLIALTIVGSIFARRQRKRNYLNNN</sequence>
<evidence type="ECO:0000256" key="2">
    <source>
        <dbReference type="ARBA" id="ARBA00010532"/>
    </source>
</evidence>
<dbReference type="PANTHER" id="PTHR11923">
    <property type="entry name" value="SCAVENGER RECEPTOR CLASS B TYPE-1 SR-B1"/>
    <property type="match status" value="1"/>
</dbReference>
<keyword evidence="5 7" id="KW-0472">Membrane</keyword>
<keyword evidence="8" id="KW-1185">Reference proteome</keyword>
<dbReference type="InterPro" id="IPR002159">
    <property type="entry name" value="CD36_fam"/>
</dbReference>
<comment type="similarity">
    <text evidence="2">Belongs to the CD36 family.</text>
</comment>
<comment type="subcellular location">
    <subcellularLocation>
        <location evidence="1">Membrane</location>
    </subcellularLocation>
</comment>
<evidence type="ECO:0000256" key="4">
    <source>
        <dbReference type="ARBA" id="ARBA00022989"/>
    </source>
</evidence>
<dbReference type="GO" id="GO:0005737">
    <property type="term" value="C:cytoplasm"/>
    <property type="evidence" value="ECO:0007669"/>
    <property type="project" value="TreeGrafter"/>
</dbReference>
<accession>A0A914Y8Q5</accession>
<protein>
    <submittedName>
        <fullName evidence="9">Uncharacterized protein</fullName>
    </submittedName>
</protein>
<proteinExistence type="inferred from homology"/>